<dbReference type="Gene3D" id="2.70.98.70">
    <property type="match status" value="1"/>
</dbReference>
<dbReference type="Pfam" id="PF05426">
    <property type="entry name" value="Alginate_lyase"/>
    <property type="match status" value="1"/>
</dbReference>
<evidence type="ECO:0000313" key="8">
    <source>
        <dbReference type="Proteomes" id="UP001589789"/>
    </source>
</evidence>
<sequence>MSFQAPHALLRLDAAFRLGVEPLWWLGWHRLRRAAGLPGRALRPGVAARGPFLPEAAPPPPVLPAGARDGVGAALRALGPAVFHGPFDPGAGALGLDLFAPGDVRPVWEANRLGWVPLLAMAHRLEPGAGHQALAEARLAEWAAANPPFLGPNWACGQEAALRALHLALAHALLGGGPPAAGLAALLRQHAARIGATRAYARAQDNNHGISEPAGLLAIGWALGDARAARRAGRDLARAVARLVAPDGGFAQVSTGYHRLLLDVLSVVEWLRRRHGAGPLPAPFGARAEAAARWLARVVEPDTGGTPRLGHQDGSAFADLSLCGPGDARGSAERALRLFGGASMGWEDAGCAWLGLPPGSVRGGEGAWVAAGTRGWRMGGTRGLLRVGPLRFRPGQADLLHFDLWLGAENLLRDSGTGSYNPGVGRDWWGPHFASAAAHNLVVFDDAEPMPRAGRFLLARWLAAEPLPDGGVVRDARGNRHARRVVPGVGAWRVEDRVSGPFRHLALRWHLARGEWHLTAAGARRGAVELVLSADAPLALSLEEGWESAAYGEVRRAPVLVARARAPVSAVLTEIRFGSGCIEAGDAPKIVSIHQ</sequence>
<dbReference type="InterPro" id="IPR008397">
    <property type="entry name" value="Alginate_lyase_dom"/>
</dbReference>
<accession>A0ABV6ISK3</accession>
<evidence type="ECO:0000259" key="6">
    <source>
        <dbReference type="Pfam" id="PF07940"/>
    </source>
</evidence>
<gene>
    <name evidence="7" type="ORF">ACFFIC_12945</name>
</gene>
<keyword evidence="8" id="KW-1185">Reference proteome</keyword>
<keyword evidence="2" id="KW-0732">Signal</keyword>
<dbReference type="InterPro" id="IPR012480">
    <property type="entry name" value="Hepar_II_III_C"/>
</dbReference>
<dbReference type="InterPro" id="IPR008929">
    <property type="entry name" value="Chondroitin_lyas"/>
</dbReference>
<evidence type="ECO:0000256" key="4">
    <source>
        <dbReference type="ARBA" id="ARBA00023239"/>
    </source>
</evidence>
<reference evidence="7 8" key="1">
    <citation type="submission" date="2024-09" db="EMBL/GenBank/DDBJ databases">
        <authorList>
            <person name="Sun Q."/>
            <person name="Mori K."/>
        </authorList>
    </citation>
    <scope>NUCLEOTIDE SEQUENCE [LARGE SCALE GENOMIC DNA]</scope>
    <source>
        <strain evidence="7 8">CCM 7468</strain>
    </source>
</reference>
<dbReference type="Proteomes" id="UP001589789">
    <property type="component" value="Unassembled WGS sequence"/>
</dbReference>
<dbReference type="RefSeq" id="WP_377050910.1">
    <property type="nucleotide sequence ID" value="NZ_JBHLVZ010000033.1"/>
</dbReference>
<dbReference type="PANTHER" id="PTHR39210:SF1">
    <property type="entry name" value="HEPARIN-SULFATE LYASE"/>
    <property type="match status" value="1"/>
</dbReference>
<feature type="domain" description="Alginate lyase" evidence="5">
    <location>
        <begin position="189"/>
        <end position="296"/>
    </location>
</feature>
<dbReference type="EMBL" id="JBHLVZ010000033">
    <property type="protein sequence ID" value="MFC0386441.1"/>
    <property type="molecule type" value="Genomic_DNA"/>
</dbReference>
<dbReference type="Pfam" id="PF07940">
    <property type="entry name" value="Hepar_II_III_C"/>
    <property type="match status" value="1"/>
</dbReference>
<evidence type="ECO:0000259" key="5">
    <source>
        <dbReference type="Pfam" id="PF05426"/>
    </source>
</evidence>
<dbReference type="PANTHER" id="PTHR39210">
    <property type="entry name" value="HEPARIN-SULFATE LYASE"/>
    <property type="match status" value="1"/>
</dbReference>
<keyword evidence="4" id="KW-0456">Lyase</keyword>
<keyword evidence="3" id="KW-0574">Periplasm</keyword>
<evidence type="ECO:0000256" key="3">
    <source>
        <dbReference type="ARBA" id="ARBA00022764"/>
    </source>
</evidence>
<proteinExistence type="predicted"/>
<evidence type="ECO:0000313" key="7">
    <source>
        <dbReference type="EMBL" id="MFC0386441.1"/>
    </source>
</evidence>
<organism evidence="7 8">
    <name type="scientific">Muricoccus vinaceus</name>
    <dbReference type="NCBI Taxonomy" id="424704"/>
    <lineage>
        <taxon>Bacteria</taxon>
        <taxon>Pseudomonadati</taxon>
        <taxon>Pseudomonadota</taxon>
        <taxon>Alphaproteobacteria</taxon>
        <taxon>Acetobacterales</taxon>
        <taxon>Roseomonadaceae</taxon>
        <taxon>Muricoccus</taxon>
    </lineage>
</organism>
<evidence type="ECO:0000256" key="1">
    <source>
        <dbReference type="ARBA" id="ARBA00004418"/>
    </source>
</evidence>
<comment type="caution">
    <text evidence="7">The sequence shown here is derived from an EMBL/GenBank/DDBJ whole genome shotgun (WGS) entry which is preliminary data.</text>
</comment>
<dbReference type="Gene3D" id="1.50.10.100">
    <property type="entry name" value="Chondroitin AC/alginate lyase"/>
    <property type="match status" value="1"/>
</dbReference>
<feature type="domain" description="Heparinase II/III-like C-terminal" evidence="6">
    <location>
        <begin position="371"/>
        <end position="565"/>
    </location>
</feature>
<name>A0ABV6ISK3_9PROT</name>
<evidence type="ECO:0000256" key="2">
    <source>
        <dbReference type="ARBA" id="ARBA00022729"/>
    </source>
</evidence>
<comment type="subcellular location">
    <subcellularLocation>
        <location evidence="1">Periplasm</location>
    </subcellularLocation>
</comment>
<protein>
    <submittedName>
        <fullName evidence="7">Heparinase II/III-family protein</fullName>
    </submittedName>
</protein>
<dbReference type="SUPFAM" id="SSF48230">
    <property type="entry name" value="Chondroitin AC/alginate lyase"/>
    <property type="match status" value="1"/>
</dbReference>